<feature type="domain" description="Thioredoxin" evidence="6">
    <location>
        <begin position="41"/>
        <end position="202"/>
    </location>
</feature>
<keyword evidence="5" id="KW-1133">Transmembrane helix</keyword>
<reference evidence="7 8" key="1">
    <citation type="journal article" date="2015" name="Nature">
        <title>rRNA introns, odd ribosomes, and small enigmatic genomes across a large radiation of phyla.</title>
        <authorList>
            <person name="Brown C.T."/>
            <person name="Hug L.A."/>
            <person name="Thomas B.C."/>
            <person name="Sharon I."/>
            <person name="Castelle C.J."/>
            <person name="Singh A."/>
            <person name="Wilkins M.J."/>
            <person name="Williams K.H."/>
            <person name="Banfield J.F."/>
        </authorList>
    </citation>
    <scope>NUCLEOTIDE SEQUENCE [LARGE SCALE GENOMIC DNA]</scope>
</reference>
<keyword evidence="3" id="KW-1015">Disulfide bond</keyword>
<feature type="transmembrane region" description="Helical" evidence="5">
    <location>
        <begin position="9"/>
        <end position="28"/>
    </location>
</feature>
<protein>
    <submittedName>
        <fullName evidence="7">Alkyl hydroperoxide reductase/ Thiol specific antioxidant/ Mal allergen</fullName>
    </submittedName>
</protein>
<dbReference type="InterPro" id="IPR000866">
    <property type="entry name" value="AhpC/TSA"/>
</dbReference>
<evidence type="ECO:0000256" key="4">
    <source>
        <dbReference type="ARBA" id="ARBA00023284"/>
    </source>
</evidence>
<dbReference type="PANTHER" id="PTHR42852">
    <property type="entry name" value="THIOL:DISULFIDE INTERCHANGE PROTEIN DSBE"/>
    <property type="match status" value="1"/>
</dbReference>
<evidence type="ECO:0000313" key="7">
    <source>
        <dbReference type="EMBL" id="KKR51349.1"/>
    </source>
</evidence>
<organism evidence="7 8">
    <name type="scientific">Candidatus Curtissbacteria bacterium GW2011_GWA1_40_16</name>
    <dbReference type="NCBI Taxonomy" id="1618405"/>
    <lineage>
        <taxon>Bacteria</taxon>
        <taxon>Candidatus Curtissiibacteriota</taxon>
    </lineage>
</organism>
<dbReference type="Pfam" id="PF00578">
    <property type="entry name" value="AhpC-TSA"/>
    <property type="match status" value="1"/>
</dbReference>
<comment type="caution">
    <text evidence="7">The sequence shown here is derived from an EMBL/GenBank/DDBJ whole genome shotgun (WGS) entry which is preliminary data.</text>
</comment>
<evidence type="ECO:0000256" key="5">
    <source>
        <dbReference type="SAM" id="Phobius"/>
    </source>
</evidence>
<keyword evidence="5" id="KW-0812">Transmembrane</keyword>
<keyword evidence="5" id="KW-0472">Membrane</keyword>
<dbReference type="PANTHER" id="PTHR42852:SF6">
    <property type="entry name" value="THIOL:DISULFIDE INTERCHANGE PROTEIN DSBE"/>
    <property type="match status" value="1"/>
</dbReference>
<evidence type="ECO:0000313" key="8">
    <source>
        <dbReference type="Proteomes" id="UP000034531"/>
    </source>
</evidence>
<evidence type="ECO:0000259" key="6">
    <source>
        <dbReference type="PROSITE" id="PS51352"/>
    </source>
</evidence>
<dbReference type="Proteomes" id="UP000034531">
    <property type="component" value="Unassembled WGS sequence"/>
</dbReference>
<keyword evidence="2" id="KW-0201">Cytochrome c-type biogenesis</keyword>
<dbReference type="InterPro" id="IPR036249">
    <property type="entry name" value="Thioredoxin-like_sf"/>
</dbReference>
<dbReference type="AlphaFoldDB" id="A0A0G0RF60"/>
<dbReference type="GO" id="GO:0016491">
    <property type="term" value="F:oxidoreductase activity"/>
    <property type="evidence" value="ECO:0007669"/>
    <property type="project" value="InterPro"/>
</dbReference>
<dbReference type="Gene3D" id="3.40.30.10">
    <property type="entry name" value="Glutaredoxin"/>
    <property type="match status" value="1"/>
</dbReference>
<sequence length="205" mass="23174">MKRIIFNPLIMITVATFAIIVLGVLLFSKTSTESSTTSKKVAVGTIAPNFSLPSTDNQTVTLSSFRDKRNVLIFFHEGLSCDPCMQQMPELEKVSGNFEEMNVELLYVTFDPIDQSREALKRFGIKKPILSYNSAQTEVDYDLTNYSMDMGRRAGHTFILVDTNGRIIWRKDYWPGRGHMVSGGTMFVSSNEIVEEVKKVLNKQI</sequence>
<dbReference type="SUPFAM" id="SSF52833">
    <property type="entry name" value="Thioredoxin-like"/>
    <property type="match status" value="1"/>
</dbReference>
<keyword evidence="4" id="KW-0676">Redox-active center</keyword>
<accession>A0A0G0RF60</accession>
<dbReference type="GO" id="GO:0016209">
    <property type="term" value="F:antioxidant activity"/>
    <property type="evidence" value="ECO:0007669"/>
    <property type="project" value="InterPro"/>
</dbReference>
<dbReference type="InterPro" id="IPR050553">
    <property type="entry name" value="Thioredoxin_ResA/DsbE_sf"/>
</dbReference>
<evidence type="ECO:0000256" key="1">
    <source>
        <dbReference type="ARBA" id="ARBA00004196"/>
    </source>
</evidence>
<evidence type="ECO:0000256" key="3">
    <source>
        <dbReference type="ARBA" id="ARBA00023157"/>
    </source>
</evidence>
<dbReference type="GO" id="GO:0030313">
    <property type="term" value="C:cell envelope"/>
    <property type="evidence" value="ECO:0007669"/>
    <property type="project" value="UniProtKB-SubCell"/>
</dbReference>
<comment type="subcellular location">
    <subcellularLocation>
        <location evidence="1">Cell envelope</location>
    </subcellularLocation>
</comment>
<dbReference type="PROSITE" id="PS51352">
    <property type="entry name" value="THIOREDOXIN_2"/>
    <property type="match status" value="1"/>
</dbReference>
<gene>
    <name evidence="7" type="ORF">UT84_C0001G0034</name>
</gene>
<name>A0A0G0RF60_9BACT</name>
<proteinExistence type="predicted"/>
<dbReference type="GO" id="GO:0017004">
    <property type="term" value="P:cytochrome complex assembly"/>
    <property type="evidence" value="ECO:0007669"/>
    <property type="project" value="UniProtKB-KW"/>
</dbReference>
<dbReference type="InterPro" id="IPR013766">
    <property type="entry name" value="Thioredoxin_domain"/>
</dbReference>
<dbReference type="CDD" id="cd02966">
    <property type="entry name" value="TlpA_like_family"/>
    <property type="match status" value="1"/>
</dbReference>
<evidence type="ECO:0000256" key="2">
    <source>
        <dbReference type="ARBA" id="ARBA00022748"/>
    </source>
</evidence>
<dbReference type="EMBL" id="LBYI01000001">
    <property type="protein sequence ID" value="KKR51349.1"/>
    <property type="molecule type" value="Genomic_DNA"/>
</dbReference>